<feature type="region of interest" description="Disordered" evidence="1">
    <location>
        <begin position="914"/>
        <end position="949"/>
    </location>
</feature>
<dbReference type="PANTHER" id="PTHR14030:SF4">
    <property type="entry name" value="BUB1 KINASE, ISOFORM A-RELATED"/>
    <property type="match status" value="1"/>
</dbReference>
<dbReference type="EMBL" id="JADGJH010002207">
    <property type="protein sequence ID" value="KAJ3101754.1"/>
    <property type="molecule type" value="Genomic_DNA"/>
</dbReference>
<proteinExistence type="predicted"/>
<dbReference type="AlphaFoldDB" id="A0AAD5SVK8"/>
<accession>A0AAD5SVK8</accession>
<dbReference type="PANTHER" id="PTHR14030">
    <property type="entry name" value="MITOTIC CHECKPOINT SERINE/THREONINE-PROTEIN KINASE BUB1"/>
    <property type="match status" value="1"/>
</dbReference>
<name>A0AAD5SVK8_9FUNG</name>
<dbReference type="Pfam" id="PF08311">
    <property type="entry name" value="Mad3_BUB1_I"/>
    <property type="match status" value="1"/>
</dbReference>
<dbReference type="InterPro" id="IPR013212">
    <property type="entry name" value="Mad3/Bub1_I"/>
</dbReference>
<evidence type="ECO:0000256" key="1">
    <source>
        <dbReference type="SAM" id="MobiDB-lite"/>
    </source>
</evidence>
<sequence length="1001" mass="109583">MGQLEAIKENIVRAKSGRSAKGLAELAAAAAGGVETRLADERAALEAAIGATADGADPLAAHWRLLAWLRRAHPAGPPPKLYAKALETAARAFRFALRVFLSAPKSPPRKDRRYTNDARFVSIWVQVATRAPEPEDVFKYLQANSIGQASALFYEEYAGLLETRGRYKEADAIYSLGIARAADPLDNLQSKYNSFQHRMMMPQPKPSSTPDYPHLDSETKFDGADGGTLDSGIVRPALGQPASHNHFKSATSFTSYTSFGSTAMSSQLPISNSAPVKLSVFKDNASTTNEAALVTAAGEEGTKWADFGTIASQTKENVLAPEKWTSARIPQQRQHQTVPQAARLQVYVDDESVTYLKSSSKTDPSKNILMPSIPSDDASKAIISLLSEQESLPAAESEITQQTPKIQQPSTILRPKTPPVILPNVSQKECFVSDIRKIYRDDKEFSFEEIRAQYEESVAAIKAASAVPNSPNLLCEESMDMTVISSESDDDSQHGIELERLKKLNAVSAHENSSIQKNPPHPPPILVPNIKKSSMVASPTINTKAALADVYEMFNAKLPHEKLQLPKVNQMLQIQELMNNEEGEEEEEEEDLDLNVKHNLETKPEWYEIEADETISKQVYQPAPVAIKLKKSIFVDNENPVVQTSIKVFNDEPLIAEDKENAPVLAKRKPLGSKPIIPKQAPHSMPTPTPVVDPQSPFLEDTTARKNQPDSSTSPVTRIAGATVLQQNSISSGSPERLTVEFLHSTPAPISTQSPMDGVTSEDSSLSEDSLISKLQNHEPNFRDQAITQARIFNSGNSISNFHSSQLSHHHLPDMTPIPEASFEIDSSMRMSTMTGFSSISNNSRNMRFGSSMTRSSNASGFTFGTQQSGDSSINGVGESVDVTGTWRASLGEIPETVLPKSGKIGVLVMKELQNSEHDKEGEEGETGQRSHKEYDDNEADETMFGESYGARRFNSGINSVLGERDDEVENPIDFAQGKDEAQNKLVEEAVVEQENELEQG</sequence>
<feature type="domain" description="BUB1 N-terminal" evidence="2">
    <location>
        <begin position="45"/>
        <end position="217"/>
    </location>
</feature>
<dbReference type="GO" id="GO:0032991">
    <property type="term" value="C:protein-containing complex"/>
    <property type="evidence" value="ECO:0007669"/>
    <property type="project" value="UniProtKB-ARBA"/>
</dbReference>
<feature type="region of interest" description="Disordered" evidence="1">
    <location>
        <begin position="672"/>
        <end position="715"/>
    </location>
</feature>
<dbReference type="GO" id="GO:0007094">
    <property type="term" value="P:mitotic spindle assembly checkpoint signaling"/>
    <property type="evidence" value="ECO:0007669"/>
    <property type="project" value="InterPro"/>
</dbReference>
<dbReference type="InterPro" id="IPR015661">
    <property type="entry name" value="Bub1/Mad3"/>
</dbReference>
<reference evidence="3" key="1">
    <citation type="submission" date="2020-05" db="EMBL/GenBank/DDBJ databases">
        <title>Phylogenomic resolution of chytrid fungi.</title>
        <authorList>
            <person name="Stajich J.E."/>
            <person name="Amses K."/>
            <person name="Simmons R."/>
            <person name="Seto K."/>
            <person name="Myers J."/>
            <person name="Bonds A."/>
            <person name="Quandt C.A."/>
            <person name="Barry K."/>
            <person name="Liu P."/>
            <person name="Grigoriev I."/>
            <person name="Longcore J.E."/>
            <person name="James T.Y."/>
        </authorList>
    </citation>
    <scope>NUCLEOTIDE SEQUENCE</scope>
    <source>
        <strain evidence="3">JEL0513</strain>
    </source>
</reference>
<evidence type="ECO:0000313" key="3">
    <source>
        <dbReference type="EMBL" id="KAJ3101754.1"/>
    </source>
</evidence>
<organism evidence="3 4">
    <name type="scientific">Physocladia obscura</name>
    <dbReference type="NCBI Taxonomy" id="109957"/>
    <lineage>
        <taxon>Eukaryota</taxon>
        <taxon>Fungi</taxon>
        <taxon>Fungi incertae sedis</taxon>
        <taxon>Chytridiomycota</taxon>
        <taxon>Chytridiomycota incertae sedis</taxon>
        <taxon>Chytridiomycetes</taxon>
        <taxon>Chytridiales</taxon>
        <taxon>Chytriomycetaceae</taxon>
        <taxon>Physocladia</taxon>
    </lineage>
</organism>
<evidence type="ECO:0000313" key="4">
    <source>
        <dbReference type="Proteomes" id="UP001211907"/>
    </source>
</evidence>
<dbReference type="Gene3D" id="1.25.40.430">
    <property type="match status" value="1"/>
</dbReference>
<dbReference type="Proteomes" id="UP001211907">
    <property type="component" value="Unassembled WGS sequence"/>
</dbReference>
<feature type="compositionally biased region" description="Basic and acidic residues" evidence="1">
    <location>
        <begin position="914"/>
        <end position="935"/>
    </location>
</feature>
<feature type="region of interest" description="Disordered" evidence="1">
    <location>
        <begin position="399"/>
        <end position="419"/>
    </location>
</feature>
<dbReference type="GO" id="GO:0005634">
    <property type="term" value="C:nucleus"/>
    <property type="evidence" value="ECO:0007669"/>
    <property type="project" value="TreeGrafter"/>
</dbReference>
<dbReference type="GO" id="GO:0051754">
    <property type="term" value="P:meiotic sister chromatid cohesion, centromeric"/>
    <property type="evidence" value="ECO:0007669"/>
    <property type="project" value="TreeGrafter"/>
</dbReference>
<protein>
    <recommendedName>
        <fullName evidence="2">BUB1 N-terminal domain-containing protein</fullName>
    </recommendedName>
</protein>
<keyword evidence="4" id="KW-1185">Reference proteome</keyword>
<dbReference type="PROSITE" id="PS51489">
    <property type="entry name" value="BUB1_N"/>
    <property type="match status" value="1"/>
</dbReference>
<gene>
    <name evidence="3" type="ORF">HK100_004491</name>
</gene>
<feature type="non-terminal residue" evidence="3">
    <location>
        <position position="1001"/>
    </location>
</feature>
<comment type="caution">
    <text evidence="3">The sequence shown here is derived from an EMBL/GenBank/DDBJ whole genome shotgun (WGS) entry which is preliminary data.</text>
</comment>
<evidence type="ECO:0000259" key="2">
    <source>
        <dbReference type="PROSITE" id="PS51489"/>
    </source>
</evidence>
<feature type="compositionally biased region" description="Polar residues" evidence="1">
    <location>
        <begin position="399"/>
        <end position="411"/>
    </location>
</feature>
<dbReference type="GO" id="GO:0004672">
    <property type="term" value="F:protein kinase activity"/>
    <property type="evidence" value="ECO:0007669"/>
    <property type="project" value="TreeGrafter"/>
</dbReference>
<dbReference type="SMART" id="SM00777">
    <property type="entry name" value="Mad3_BUB1_I"/>
    <property type="match status" value="1"/>
</dbReference>